<feature type="non-terminal residue" evidence="1">
    <location>
        <position position="53"/>
    </location>
</feature>
<dbReference type="AlphaFoldDB" id="A0A820IE95"/>
<gene>
    <name evidence="1" type="ORF">OTI717_LOCUS42180</name>
</gene>
<proteinExistence type="predicted"/>
<dbReference type="Proteomes" id="UP000663823">
    <property type="component" value="Unassembled WGS sequence"/>
</dbReference>
<reference evidence="1" key="1">
    <citation type="submission" date="2021-02" db="EMBL/GenBank/DDBJ databases">
        <authorList>
            <person name="Nowell W R."/>
        </authorList>
    </citation>
    <scope>NUCLEOTIDE SEQUENCE</scope>
</reference>
<organism evidence="1 2">
    <name type="scientific">Rotaria sordida</name>
    <dbReference type="NCBI Taxonomy" id="392033"/>
    <lineage>
        <taxon>Eukaryota</taxon>
        <taxon>Metazoa</taxon>
        <taxon>Spiralia</taxon>
        <taxon>Gnathifera</taxon>
        <taxon>Rotifera</taxon>
        <taxon>Eurotatoria</taxon>
        <taxon>Bdelloidea</taxon>
        <taxon>Philodinida</taxon>
        <taxon>Philodinidae</taxon>
        <taxon>Rotaria</taxon>
    </lineage>
</organism>
<sequence length="53" mass="6137">MPLSDTIEFIPQKPYCPLGALRYCFTYPSTTPRLSKDDANIERIMRLCQLESL</sequence>
<evidence type="ECO:0000313" key="2">
    <source>
        <dbReference type="Proteomes" id="UP000663823"/>
    </source>
</evidence>
<name>A0A820IE95_9BILA</name>
<protein>
    <submittedName>
        <fullName evidence="1">Uncharacterized protein</fullName>
    </submittedName>
</protein>
<comment type="caution">
    <text evidence="1">The sequence shown here is derived from an EMBL/GenBank/DDBJ whole genome shotgun (WGS) entry which is preliminary data.</text>
</comment>
<evidence type="ECO:0000313" key="1">
    <source>
        <dbReference type="EMBL" id="CAF4305509.1"/>
    </source>
</evidence>
<dbReference type="EMBL" id="CAJOAX010048529">
    <property type="protein sequence ID" value="CAF4305509.1"/>
    <property type="molecule type" value="Genomic_DNA"/>
</dbReference>
<accession>A0A820IE95</accession>